<keyword evidence="4" id="KW-0808">Transferase</keyword>
<keyword evidence="10" id="KW-1185">Reference proteome</keyword>
<evidence type="ECO:0000313" key="9">
    <source>
        <dbReference type="EMBL" id="SMF12420.1"/>
    </source>
</evidence>
<keyword evidence="6" id="KW-0175">Coiled coil</keyword>
<keyword evidence="7" id="KW-1133">Transmembrane helix</keyword>
<evidence type="ECO:0000259" key="8">
    <source>
        <dbReference type="SMART" id="SM00387"/>
    </source>
</evidence>
<feature type="transmembrane region" description="Helical" evidence="7">
    <location>
        <begin position="308"/>
        <end position="325"/>
    </location>
</feature>
<proteinExistence type="predicted"/>
<keyword evidence="5 9" id="KW-0418">Kinase</keyword>
<organism evidence="9 10">
    <name type="scientific">Pseudobacteriovorax antillogorgiicola</name>
    <dbReference type="NCBI Taxonomy" id="1513793"/>
    <lineage>
        <taxon>Bacteria</taxon>
        <taxon>Pseudomonadati</taxon>
        <taxon>Bdellovibrionota</taxon>
        <taxon>Oligoflexia</taxon>
        <taxon>Oligoflexales</taxon>
        <taxon>Pseudobacteriovoracaceae</taxon>
        <taxon>Pseudobacteriovorax</taxon>
    </lineage>
</organism>
<dbReference type="Pfam" id="PF07695">
    <property type="entry name" value="7TMR-DISM_7TM"/>
    <property type="match status" value="1"/>
</dbReference>
<dbReference type="Gene3D" id="2.60.40.2380">
    <property type="match status" value="1"/>
</dbReference>
<feature type="coiled-coil region" evidence="6">
    <location>
        <begin position="362"/>
        <end position="389"/>
    </location>
</feature>
<feature type="transmembrane region" description="Helical" evidence="7">
    <location>
        <begin position="254"/>
        <end position="274"/>
    </location>
</feature>
<dbReference type="PANTHER" id="PTHR43395">
    <property type="entry name" value="SENSOR HISTIDINE KINASE CHEA"/>
    <property type="match status" value="1"/>
</dbReference>
<feature type="transmembrane region" description="Helical" evidence="7">
    <location>
        <begin position="217"/>
        <end position="242"/>
    </location>
</feature>
<dbReference type="InterPro" id="IPR051315">
    <property type="entry name" value="Bact_Chemotaxis_CheA"/>
</dbReference>
<dbReference type="InterPro" id="IPR003594">
    <property type="entry name" value="HATPase_dom"/>
</dbReference>
<evidence type="ECO:0000313" key="10">
    <source>
        <dbReference type="Proteomes" id="UP000192907"/>
    </source>
</evidence>
<keyword evidence="7" id="KW-0812">Transmembrane</keyword>
<evidence type="ECO:0000256" key="6">
    <source>
        <dbReference type="SAM" id="Coils"/>
    </source>
</evidence>
<dbReference type="SUPFAM" id="SSF47226">
    <property type="entry name" value="Histidine-containing phosphotransfer domain, HPT domain"/>
    <property type="match status" value="1"/>
</dbReference>
<dbReference type="EMBL" id="FWZT01000005">
    <property type="protein sequence ID" value="SMF12420.1"/>
    <property type="molecule type" value="Genomic_DNA"/>
</dbReference>
<dbReference type="GO" id="GO:0000160">
    <property type="term" value="P:phosphorelay signal transduction system"/>
    <property type="evidence" value="ECO:0007669"/>
    <property type="project" value="InterPro"/>
</dbReference>
<dbReference type="InterPro" id="IPR036890">
    <property type="entry name" value="HATPase_C_sf"/>
</dbReference>
<dbReference type="SMART" id="SM00387">
    <property type="entry name" value="HATPase_c"/>
    <property type="match status" value="1"/>
</dbReference>
<keyword evidence="7" id="KW-0472">Membrane</keyword>
<feature type="domain" description="Histidine kinase/HSP90-like ATPase" evidence="8">
    <location>
        <begin position="733"/>
        <end position="880"/>
    </location>
</feature>
<comment type="catalytic activity">
    <reaction evidence="1">
        <text>ATP + protein L-histidine = ADP + protein N-phospho-L-histidine.</text>
        <dbReference type="EC" id="2.7.13.3"/>
    </reaction>
</comment>
<dbReference type="FunFam" id="3.30.565.10:FF:000016">
    <property type="entry name" value="Chemotaxis protein CheA, putative"/>
    <property type="match status" value="1"/>
</dbReference>
<name>A0A1Y6BHS4_9BACT</name>
<dbReference type="Gene3D" id="3.30.565.10">
    <property type="entry name" value="Histidine kinase-like ATPase, C-terminal domain"/>
    <property type="match status" value="1"/>
</dbReference>
<evidence type="ECO:0000256" key="3">
    <source>
        <dbReference type="ARBA" id="ARBA00022553"/>
    </source>
</evidence>
<protein>
    <recommendedName>
        <fullName evidence="2">histidine kinase</fullName>
        <ecNumber evidence="2">2.7.13.3</ecNumber>
    </recommendedName>
</protein>
<evidence type="ECO:0000256" key="1">
    <source>
        <dbReference type="ARBA" id="ARBA00000085"/>
    </source>
</evidence>
<dbReference type="Pfam" id="PF02518">
    <property type="entry name" value="HATPase_c"/>
    <property type="match status" value="1"/>
</dbReference>
<dbReference type="InterPro" id="IPR036641">
    <property type="entry name" value="HPT_dom_sf"/>
</dbReference>
<dbReference type="GO" id="GO:0004673">
    <property type="term" value="F:protein histidine kinase activity"/>
    <property type="evidence" value="ECO:0007669"/>
    <property type="project" value="UniProtKB-EC"/>
</dbReference>
<feature type="transmembrane region" description="Helical" evidence="7">
    <location>
        <begin position="186"/>
        <end position="211"/>
    </location>
</feature>
<dbReference type="SUPFAM" id="SSF55874">
    <property type="entry name" value="ATPase domain of HSP90 chaperone/DNA topoisomerase II/histidine kinase"/>
    <property type="match status" value="1"/>
</dbReference>
<dbReference type="EC" id="2.7.13.3" evidence="2"/>
<keyword evidence="3" id="KW-0597">Phosphoprotein</keyword>
<dbReference type="Pfam" id="PF07696">
    <property type="entry name" value="7TMR-DISMED2"/>
    <property type="match status" value="1"/>
</dbReference>
<reference evidence="10" key="1">
    <citation type="submission" date="2017-04" db="EMBL/GenBank/DDBJ databases">
        <authorList>
            <person name="Varghese N."/>
            <person name="Submissions S."/>
        </authorList>
    </citation>
    <scope>NUCLEOTIDE SEQUENCE [LARGE SCALE GENOMIC DNA]</scope>
    <source>
        <strain evidence="10">RKEM611</strain>
    </source>
</reference>
<evidence type="ECO:0000256" key="5">
    <source>
        <dbReference type="ARBA" id="ARBA00022777"/>
    </source>
</evidence>
<dbReference type="PANTHER" id="PTHR43395:SF10">
    <property type="entry name" value="CHEMOTAXIS PROTEIN CHEA"/>
    <property type="match status" value="1"/>
</dbReference>
<dbReference type="Proteomes" id="UP000192907">
    <property type="component" value="Unassembled WGS sequence"/>
</dbReference>
<sequence>MQSHVDLVRVDRGLDIYADPKGQLELKDVLALAPDAWTVHQEGSPNFGFTQVAYWVRFRLKNFSSEKDKVLLSILYPLQNQITLFDFRSDELKRELHMGDHLPFADRPIESRNFVIPFELEQDEVRTIYLRMQGDTVQIPIELARHNGYIERLEKEILGWGIYYGIVTVMVLYNFFLFISFKNRSYILYVAYISNYALLQMAMTGFALQHLWPDNPWWGNVSICFFLGNVNTFLNLFVQSYLETKKNMPRTHRVIHGMTSLSVGLSLGSLILPYGPTVMFGNILVMFDAFLIIYVFSVGIYHRSRSSLFFGIAFTSFLLGVFLRGMKNLGFLPEGFIVDNAVTIGSAAEVILLSLALGDKINQREKQDRNKIQQLNVNLQKAFHEVENQVEMKTRHIASVMRHIEQGIFTILPDLTIEKYYSRFLIDIVGLETLEQRNVIETIFRPSNLNADQVQVLEGVLINSLGELAFNFEVNEDHLPREMTLNGKIIELNWQAIVESHGLVERVMVVARDVTSLKALQEQSEEQKHELKVIGKLLQVSTDRCHSFFTKSASFLQENKLLIETVEEFREESLRTIFMNYHTMKASAREFDLTKLLESLHEAESYCAKLRQDPSLWDGEKLRKDFALVESAYNEYAAINYEVLGRRKERSAIFSKKSIETALEMFQSIPDVVRDRYRSLFYEFRRAYFDEIEAVFQPIWTQVKKLAASLNKPMPDIETEFEAIWVDEETSMLIQSVFSHIVRNSMDHGIEDPDARVAKDKLPQGSLSLSVRRDGDGLEIRYQDDGKGLNLNDVLETAIDQGYATPDLDDPVKVANLIFIDGFSSSRHNITEISGRGVGMSAIKHMVEDKGGHCEIEFLEPPEFEANNRFGFHIRLPESHLALNMSELRS</sequence>
<gene>
    <name evidence="9" type="ORF">SAMN06296036_105162</name>
</gene>
<feature type="transmembrane region" description="Helical" evidence="7">
    <location>
        <begin position="280"/>
        <end position="301"/>
    </location>
</feature>
<dbReference type="InterPro" id="IPR011622">
    <property type="entry name" value="7TMR_DISM_rcpt_extracell_dom2"/>
</dbReference>
<evidence type="ECO:0000256" key="4">
    <source>
        <dbReference type="ARBA" id="ARBA00022679"/>
    </source>
</evidence>
<evidence type="ECO:0000256" key="7">
    <source>
        <dbReference type="SAM" id="Phobius"/>
    </source>
</evidence>
<accession>A0A1Y6BHS4</accession>
<dbReference type="STRING" id="1513793.SAMN06296036_105162"/>
<dbReference type="AlphaFoldDB" id="A0A1Y6BHS4"/>
<evidence type="ECO:0000256" key="2">
    <source>
        <dbReference type="ARBA" id="ARBA00012438"/>
    </source>
</evidence>
<dbReference type="InterPro" id="IPR011623">
    <property type="entry name" value="7TMR_DISM_rcpt_extracell_dom1"/>
</dbReference>
<feature type="transmembrane region" description="Helical" evidence="7">
    <location>
        <begin position="157"/>
        <end position="179"/>
    </location>
</feature>
<dbReference type="Gene3D" id="1.20.120.160">
    <property type="entry name" value="HPT domain"/>
    <property type="match status" value="1"/>
</dbReference>